<keyword evidence="1" id="KW-0597">Phosphoprotein</keyword>
<proteinExistence type="predicted"/>
<gene>
    <name evidence="3" type="ORF">S01H1_30216</name>
</gene>
<feature type="domain" description="Response regulatory" evidence="2">
    <location>
        <begin position="5"/>
        <end position="125"/>
    </location>
</feature>
<dbReference type="PANTHER" id="PTHR44591">
    <property type="entry name" value="STRESS RESPONSE REGULATOR PROTEIN 1"/>
    <property type="match status" value="1"/>
</dbReference>
<evidence type="ECO:0000256" key="1">
    <source>
        <dbReference type="ARBA" id="ARBA00022553"/>
    </source>
</evidence>
<sequence>MGKRKILFADDKETIRDLMSEFIKVGFPDYDTESFKDGASLGNRLERISGGENRDVDLVITDHEMPGINGIDLIKQYSTKIDVPIILCTGSGEGIGKQAIEYGAVSYILKPFRIANFIEEVQKALDYSENRS</sequence>
<dbReference type="InterPro" id="IPR011006">
    <property type="entry name" value="CheY-like_superfamily"/>
</dbReference>
<dbReference type="GO" id="GO:0000160">
    <property type="term" value="P:phosphorelay signal transduction system"/>
    <property type="evidence" value="ECO:0007669"/>
    <property type="project" value="InterPro"/>
</dbReference>
<dbReference type="SMART" id="SM00448">
    <property type="entry name" value="REC"/>
    <property type="match status" value="1"/>
</dbReference>
<dbReference type="InterPro" id="IPR050595">
    <property type="entry name" value="Bact_response_regulator"/>
</dbReference>
<dbReference type="InterPro" id="IPR001789">
    <property type="entry name" value="Sig_transdc_resp-reg_receiver"/>
</dbReference>
<accession>X0TS21</accession>
<organism evidence="3">
    <name type="scientific">marine sediment metagenome</name>
    <dbReference type="NCBI Taxonomy" id="412755"/>
    <lineage>
        <taxon>unclassified sequences</taxon>
        <taxon>metagenomes</taxon>
        <taxon>ecological metagenomes</taxon>
    </lineage>
</organism>
<dbReference type="Pfam" id="PF00072">
    <property type="entry name" value="Response_reg"/>
    <property type="match status" value="1"/>
</dbReference>
<evidence type="ECO:0000259" key="2">
    <source>
        <dbReference type="PROSITE" id="PS50110"/>
    </source>
</evidence>
<name>X0TS21_9ZZZZ</name>
<protein>
    <recommendedName>
        <fullName evidence="2">Response regulatory domain-containing protein</fullName>
    </recommendedName>
</protein>
<dbReference type="Gene3D" id="3.40.50.2300">
    <property type="match status" value="1"/>
</dbReference>
<dbReference type="AlphaFoldDB" id="X0TS21"/>
<dbReference type="PANTHER" id="PTHR44591:SF3">
    <property type="entry name" value="RESPONSE REGULATORY DOMAIN-CONTAINING PROTEIN"/>
    <property type="match status" value="1"/>
</dbReference>
<dbReference type="PROSITE" id="PS50110">
    <property type="entry name" value="RESPONSE_REGULATORY"/>
    <property type="match status" value="1"/>
</dbReference>
<reference evidence="3" key="1">
    <citation type="journal article" date="2014" name="Front. Microbiol.">
        <title>High frequency of phylogenetically diverse reductive dehalogenase-homologous genes in deep subseafloor sedimentary metagenomes.</title>
        <authorList>
            <person name="Kawai M."/>
            <person name="Futagami T."/>
            <person name="Toyoda A."/>
            <person name="Takaki Y."/>
            <person name="Nishi S."/>
            <person name="Hori S."/>
            <person name="Arai W."/>
            <person name="Tsubouchi T."/>
            <person name="Morono Y."/>
            <person name="Uchiyama I."/>
            <person name="Ito T."/>
            <person name="Fujiyama A."/>
            <person name="Inagaki F."/>
            <person name="Takami H."/>
        </authorList>
    </citation>
    <scope>NUCLEOTIDE SEQUENCE</scope>
    <source>
        <strain evidence="3">Expedition CK06-06</strain>
    </source>
</reference>
<dbReference type="EMBL" id="BARS01018576">
    <property type="protein sequence ID" value="GAF96009.1"/>
    <property type="molecule type" value="Genomic_DNA"/>
</dbReference>
<dbReference type="SUPFAM" id="SSF52172">
    <property type="entry name" value="CheY-like"/>
    <property type="match status" value="1"/>
</dbReference>
<evidence type="ECO:0000313" key="3">
    <source>
        <dbReference type="EMBL" id="GAF96009.1"/>
    </source>
</evidence>
<comment type="caution">
    <text evidence="3">The sequence shown here is derived from an EMBL/GenBank/DDBJ whole genome shotgun (WGS) entry which is preliminary data.</text>
</comment>